<evidence type="ECO:0000256" key="2">
    <source>
        <dbReference type="ARBA" id="ARBA00022840"/>
    </source>
</evidence>
<dbReference type="Proteomes" id="UP000001968">
    <property type="component" value="Chromosome"/>
</dbReference>
<protein>
    <submittedName>
        <fullName evidence="6">MutS-like mismatch repair protein, ATPase</fullName>
    </submittedName>
</protein>
<dbReference type="PANTHER" id="PTHR11361">
    <property type="entry name" value="DNA MISMATCH REPAIR PROTEIN MUTS FAMILY MEMBER"/>
    <property type="match status" value="1"/>
</dbReference>
<dbReference type="HOGENOM" id="CLU_030717_0_0_9"/>
<evidence type="ECO:0000313" key="7">
    <source>
        <dbReference type="Proteomes" id="UP000001968"/>
    </source>
</evidence>
<feature type="transmembrane region" description="Helical" evidence="4">
    <location>
        <begin position="240"/>
        <end position="257"/>
    </location>
</feature>
<dbReference type="GO" id="GO:0005829">
    <property type="term" value="C:cytosol"/>
    <property type="evidence" value="ECO:0007669"/>
    <property type="project" value="TreeGrafter"/>
</dbReference>
<evidence type="ECO:0000256" key="1">
    <source>
        <dbReference type="ARBA" id="ARBA00022741"/>
    </source>
</evidence>
<dbReference type="GO" id="GO:0005524">
    <property type="term" value="F:ATP binding"/>
    <property type="evidence" value="ECO:0007669"/>
    <property type="project" value="UniProtKB-KW"/>
</dbReference>
<reference evidence="7" key="1">
    <citation type="journal article" date="2010" name="Environ. Microbiol.">
        <title>The genome of Syntrophomonas wolfei: new insights into syntrophic metabolism and biohydrogen production.</title>
        <authorList>
            <person name="Sieber J.R."/>
            <person name="Sims D.R."/>
            <person name="Han C."/>
            <person name="Kim E."/>
            <person name="Lykidis A."/>
            <person name="Lapidus A.L."/>
            <person name="McDonnald E."/>
            <person name="Rohlin L."/>
            <person name="Culley D.E."/>
            <person name="Gunsalus R."/>
            <person name="McInerney M.J."/>
        </authorList>
    </citation>
    <scope>NUCLEOTIDE SEQUENCE [LARGE SCALE GENOMIC DNA]</scope>
    <source>
        <strain evidence="7">DSM 2245B / Goettingen</strain>
    </source>
</reference>
<proteinExistence type="predicted"/>
<keyword evidence="2" id="KW-0067">ATP-binding</keyword>
<dbReference type="Gene3D" id="3.40.50.300">
    <property type="entry name" value="P-loop containing nucleotide triphosphate hydrolases"/>
    <property type="match status" value="1"/>
</dbReference>
<accession>Q0AVD3</accession>
<evidence type="ECO:0000256" key="3">
    <source>
        <dbReference type="ARBA" id="ARBA00023125"/>
    </source>
</evidence>
<feature type="transmembrane region" description="Helical" evidence="4">
    <location>
        <begin position="30"/>
        <end position="50"/>
    </location>
</feature>
<dbReference type="InterPro" id="IPR027417">
    <property type="entry name" value="P-loop_NTPase"/>
</dbReference>
<keyword evidence="4" id="KW-0812">Transmembrane</keyword>
<dbReference type="eggNOG" id="COG0249">
    <property type="taxonomic scope" value="Bacteria"/>
</dbReference>
<keyword evidence="4" id="KW-0472">Membrane</keyword>
<dbReference type="GO" id="GO:0140664">
    <property type="term" value="F:ATP-dependent DNA damage sensor activity"/>
    <property type="evidence" value="ECO:0007669"/>
    <property type="project" value="InterPro"/>
</dbReference>
<dbReference type="InterPro" id="IPR036187">
    <property type="entry name" value="DNA_mismatch_repair_MutS_sf"/>
</dbReference>
<feature type="domain" description="DNA mismatch repair proteins mutS family" evidence="5">
    <location>
        <begin position="418"/>
        <end position="596"/>
    </location>
</feature>
<keyword evidence="3" id="KW-0238">DNA-binding</keyword>
<sequence>MSAEKLFLTRYNSYQNLEKRYTKSFDRISNLRFFIFLAGAVFTILCSFLGTSTQAVSVLLFFLVIFLALVYKHSKVEQELNTVRAMLEIQRKYLSRMNGTWVSFADCGLEFVDANHPYTYDLDIFGPKSLFQWISVAKTVLGRYHLKTLLANPSKNLDSIKMRQNAVRELASKLEFCQNLECHGLLINEVSRDTGGLISYAEESGSLPKAIHIMRFFPLVTILALVMSISAWGLPLEVPIVLLALQLLLYFAGYQNISSDLSRVYSFQKSLGTFRNMFLLIESEQFKDDYLSTLKSELYNQAEPASICMKRLERISDAINFRYNLIFYFIFNLFLFWDFHCAVYLERWKIQNAKKIRTWFETIGAFEALTSLSVISHIHPEWGFPELQAHGMKIHAQDFGHPLIQPEKCVRNDIDIDKYSCIITGSNMSGKSTFLRAIGMNLVLAYAGAAVCARKFRCSIMDVYTSMVIRDDLINGISTFYAELTRINMILKQADKGQPMLYLIDEVFRGTNSLDRIAGAQVVLRELSKKNVIGLISTHDFELCDLEKDPELNFRNYHFEEQYVQGRIEFDYKLRSGRCTTSNARYLMNMVGIHVP</sequence>
<feature type="transmembrane region" description="Helical" evidence="4">
    <location>
        <begin position="216"/>
        <end position="234"/>
    </location>
</feature>
<dbReference type="AlphaFoldDB" id="Q0AVD3"/>
<dbReference type="STRING" id="335541.Swol_2027"/>
<dbReference type="SUPFAM" id="SSF52540">
    <property type="entry name" value="P-loop containing nucleoside triphosphate hydrolases"/>
    <property type="match status" value="1"/>
</dbReference>
<evidence type="ECO:0000313" key="6">
    <source>
        <dbReference type="EMBL" id="ABI69321.1"/>
    </source>
</evidence>
<dbReference type="SMART" id="SM00534">
    <property type="entry name" value="MUTSac"/>
    <property type="match status" value="1"/>
</dbReference>
<dbReference type="GO" id="GO:0006298">
    <property type="term" value="P:mismatch repair"/>
    <property type="evidence" value="ECO:0007669"/>
    <property type="project" value="InterPro"/>
</dbReference>
<keyword evidence="7" id="KW-1185">Reference proteome</keyword>
<dbReference type="OrthoDB" id="9802448at2"/>
<keyword evidence="1" id="KW-0547">Nucleotide-binding</keyword>
<dbReference type="GO" id="GO:0030983">
    <property type="term" value="F:mismatched DNA binding"/>
    <property type="evidence" value="ECO:0007669"/>
    <property type="project" value="InterPro"/>
</dbReference>
<dbReference type="SUPFAM" id="SSF48334">
    <property type="entry name" value="DNA repair protein MutS, domain III"/>
    <property type="match status" value="1"/>
</dbReference>
<dbReference type="Pfam" id="PF00488">
    <property type="entry name" value="MutS_V"/>
    <property type="match status" value="1"/>
</dbReference>
<dbReference type="CDD" id="cd03283">
    <property type="entry name" value="ABC_MutS-like"/>
    <property type="match status" value="1"/>
</dbReference>
<feature type="transmembrane region" description="Helical" evidence="4">
    <location>
        <begin position="319"/>
        <end position="337"/>
    </location>
</feature>
<dbReference type="InterPro" id="IPR000432">
    <property type="entry name" value="DNA_mismatch_repair_MutS_C"/>
</dbReference>
<keyword evidence="4" id="KW-1133">Transmembrane helix</keyword>
<dbReference type="EMBL" id="CP000448">
    <property type="protein sequence ID" value="ABI69321.1"/>
    <property type="molecule type" value="Genomic_DNA"/>
</dbReference>
<evidence type="ECO:0000256" key="4">
    <source>
        <dbReference type="SAM" id="Phobius"/>
    </source>
</evidence>
<dbReference type="KEGG" id="swo:Swol_2027"/>
<dbReference type="RefSeq" id="WP_011641413.1">
    <property type="nucleotide sequence ID" value="NC_008346.1"/>
</dbReference>
<dbReference type="Gene3D" id="1.10.1420.10">
    <property type="match status" value="1"/>
</dbReference>
<gene>
    <name evidence="6" type="ordered locus">Swol_2027</name>
</gene>
<dbReference type="InterPro" id="IPR045076">
    <property type="entry name" value="MutS"/>
</dbReference>
<evidence type="ECO:0000259" key="5">
    <source>
        <dbReference type="SMART" id="SM00534"/>
    </source>
</evidence>
<dbReference type="PANTHER" id="PTHR11361:SF99">
    <property type="entry name" value="DNA MISMATCH REPAIR PROTEIN"/>
    <property type="match status" value="1"/>
</dbReference>
<feature type="transmembrane region" description="Helical" evidence="4">
    <location>
        <begin position="56"/>
        <end position="74"/>
    </location>
</feature>
<name>Q0AVD3_SYNWW</name>
<organism evidence="6 7">
    <name type="scientific">Syntrophomonas wolfei subsp. wolfei (strain DSM 2245B / Goettingen)</name>
    <dbReference type="NCBI Taxonomy" id="335541"/>
    <lineage>
        <taxon>Bacteria</taxon>
        <taxon>Bacillati</taxon>
        <taxon>Bacillota</taxon>
        <taxon>Clostridia</taxon>
        <taxon>Eubacteriales</taxon>
        <taxon>Syntrophomonadaceae</taxon>
        <taxon>Syntrophomonas</taxon>
    </lineage>
</organism>